<keyword evidence="8" id="KW-1133">Transmembrane helix</keyword>
<feature type="binding site" evidence="6">
    <location>
        <position position="192"/>
    </location>
    <ligand>
        <name>Fe cation</name>
        <dbReference type="ChEBI" id="CHEBI:24875"/>
        <label>1</label>
    </ligand>
</feature>
<evidence type="ECO:0000256" key="1">
    <source>
        <dbReference type="ARBA" id="ARBA00007513"/>
    </source>
</evidence>
<feature type="binding site" evidence="6">
    <location>
        <position position="159"/>
    </location>
    <ligand>
        <name>Fe cation</name>
        <dbReference type="ChEBI" id="CHEBI:24875"/>
        <label>1</label>
    </ligand>
</feature>
<name>A0A8H7U943_9FUNG</name>
<dbReference type="PANTHER" id="PTHR11431">
    <property type="entry name" value="FERRITIN"/>
    <property type="match status" value="1"/>
</dbReference>
<keyword evidence="3 6" id="KW-0479">Metal-binding</keyword>
<dbReference type="Pfam" id="PF00210">
    <property type="entry name" value="Ferritin"/>
    <property type="match status" value="1"/>
</dbReference>
<dbReference type="InterPro" id="IPR009078">
    <property type="entry name" value="Ferritin-like_SF"/>
</dbReference>
<dbReference type="GO" id="GO:0006879">
    <property type="term" value="P:intracellular iron ion homeostasis"/>
    <property type="evidence" value="ECO:0007669"/>
    <property type="project" value="UniProtKB-KW"/>
</dbReference>
<comment type="function">
    <text evidence="7">Stores iron in a soluble, non-toxic, readily available form. Important for iron homeostasis. Iron is taken up in the ferrous form and deposited as ferric hydroxides after oxidation.</text>
</comment>
<dbReference type="SUPFAM" id="SSF47240">
    <property type="entry name" value="Ferritin-like"/>
    <property type="match status" value="1"/>
</dbReference>
<accession>A0A8H7U943</accession>
<feature type="binding site" evidence="6">
    <location>
        <position position="117"/>
    </location>
    <ligand>
        <name>Fe cation</name>
        <dbReference type="ChEBI" id="CHEBI:24875"/>
        <label>1</label>
    </ligand>
</feature>
<evidence type="ECO:0000313" key="10">
    <source>
        <dbReference type="EMBL" id="KAG2172957.1"/>
    </source>
</evidence>
<dbReference type="InterPro" id="IPR009040">
    <property type="entry name" value="Ferritin-like_diiron"/>
</dbReference>
<evidence type="ECO:0000259" key="9">
    <source>
        <dbReference type="PROSITE" id="PS50905"/>
    </source>
</evidence>
<comment type="catalytic activity">
    <reaction evidence="7">
        <text>4 Fe(2+) + O2 + 4 H(+) = 4 Fe(3+) + 2 H2O</text>
        <dbReference type="Rhea" id="RHEA:11148"/>
        <dbReference type="ChEBI" id="CHEBI:15377"/>
        <dbReference type="ChEBI" id="CHEBI:15378"/>
        <dbReference type="ChEBI" id="CHEBI:15379"/>
        <dbReference type="ChEBI" id="CHEBI:29033"/>
        <dbReference type="ChEBI" id="CHEBI:29034"/>
        <dbReference type="EC" id="1.16.3.1"/>
    </reaction>
</comment>
<keyword evidence="5 6" id="KW-0408">Iron</keyword>
<evidence type="ECO:0000256" key="4">
    <source>
        <dbReference type="ARBA" id="ARBA00023002"/>
    </source>
</evidence>
<dbReference type="InterPro" id="IPR012347">
    <property type="entry name" value="Ferritin-like"/>
</dbReference>
<feature type="binding site" evidence="6">
    <location>
        <position position="114"/>
    </location>
    <ligand>
        <name>Fe cation</name>
        <dbReference type="ChEBI" id="CHEBI:24875"/>
        <label>1</label>
    </ligand>
</feature>
<feature type="transmembrane region" description="Helical" evidence="8">
    <location>
        <begin position="6"/>
        <end position="28"/>
    </location>
</feature>
<comment type="similarity">
    <text evidence="1 7">Belongs to the ferritin family.</text>
</comment>
<dbReference type="AlphaFoldDB" id="A0A8H7U943"/>
<evidence type="ECO:0000256" key="2">
    <source>
        <dbReference type="ARBA" id="ARBA00022434"/>
    </source>
</evidence>
<reference evidence="10" key="1">
    <citation type="submission" date="2020-12" db="EMBL/GenBank/DDBJ databases">
        <title>Metabolic potential, ecology and presence of endohyphal bacteria is reflected in genomic diversity of Mucoromycotina.</title>
        <authorList>
            <person name="Muszewska A."/>
            <person name="Okrasinska A."/>
            <person name="Steczkiewicz K."/>
            <person name="Drgas O."/>
            <person name="Orlowska M."/>
            <person name="Perlinska-Lenart U."/>
            <person name="Aleksandrzak-Piekarczyk T."/>
            <person name="Szatraj K."/>
            <person name="Zielenkiewicz U."/>
            <person name="Pilsyk S."/>
            <person name="Malc E."/>
            <person name="Mieczkowski P."/>
            <person name="Kruszewska J.S."/>
            <person name="Biernat P."/>
            <person name="Pawlowska J."/>
        </authorList>
    </citation>
    <scope>NUCLEOTIDE SEQUENCE</scope>
    <source>
        <strain evidence="10">WA0000051536</strain>
    </source>
</reference>
<dbReference type="OrthoDB" id="186462at2759"/>
<evidence type="ECO:0000256" key="8">
    <source>
        <dbReference type="SAM" id="Phobius"/>
    </source>
</evidence>
<dbReference type="InterPro" id="IPR041719">
    <property type="entry name" value="Ferritin_prok"/>
</dbReference>
<evidence type="ECO:0000256" key="5">
    <source>
        <dbReference type="ARBA" id="ARBA00023004"/>
    </source>
</evidence>
<evidence type="ECO:0000256" key="7">
    <source>
        <dbReference type="RuleBase" id="RU361145"/>
    </source>
</evidence>
<gene>
    <name evidence="10" type="ORF">INT44_004698</name>
</gene>
<comment type="caution">
    <text evidence="10">The sequence shown here is derived from an EMBL/GenBank/DDBJ whole genome shotgun (WGS) entry which is preliminary data.</text>
</comment>
<dbReference type="CDD" id="cd01055">
    <property type="entry name" value="Nonheme_Ferritin"/>
    <property type="match status" value="1"/>
</dbReference>
<dbReference type="GO" id="GO:0008198">
    <property type="term" value="F:ferrous iron binding"/>
    <property type="evidence" value="ECO:0007669"/>
    <property type="project" value="TreeGrafter"/>
</dbReference>
<protein>
    <recommendedName>
        <fullName evidence="7">Ferritin</fullName>
        <ecNumber evidence="7">1.16.3.1</ecNumber>
    </recommendedName>
</protein>
<keyword evidence="4 7" id="KW-0560">Oxidoreductase</keyword>
<dbReference type="GO" id="GO:0006826">
    <property type="term" value="P:iron ion transport"/>
    <property type="evidence" value="ECO:0007669"/>
    <property type="project" value="InterPro"/>
</dbReference>
<evidence type="ECO:0000256" key="6">
    <source>
        <dbReference type="PIRSR" id="PIRSR601519-1"/>
    </source>
</evidence>
<dbReference type="GO" id="GO:0005829">
    <property type="term" value="C:cytosol"/>
    <property type="evidence" value="ECO:0007669"/>
    <property type="project" value="TreeGrafter"/>
</dbReference>
<feature type="domain" description="Ferritin-like diiron" evidence="9">
    <location>
        <begin position="64"/>
        <end position="210"/>
    </location>
</feature>
<dbReference type="EC" id="1.16.3.1" evidence="7"/>
<keyword evidence="11" id="KW-1185">Reference proteome</keyword>
<keyword evidence="8" id="KW-0472">Membrane</keyword>
<dbReference type="InterPro" id="IPR001519">
    <property type="entry name" value="Ferritin"/>
</dbReference>
<dbReference type="EMBL" id="JAEPRA010000021">
    <property type="protein sequence ID" value="KAG2172957.1"/>
    <property type="molecule type" value="Genomic_DNA"/>
</dbReference>
<keyword evidence="8" id="KW-0812">Transmembrane</keyword>
<dbReference type="GO" id="GO:0004322">
    <property type="term" value="F:ferroxidase activity"/>
    <property type="evidence" value="ECO:0007669"/>
    <property type="project" value="UniProtKB-EC"/>
</dbReference>
<proteinExistence type="inferred from homology"/>
<evidence type="ECO:0000256" key="3">
    <source>
        <dbReference type="ARBA" id="ARBA00022723"/>
    </source>
</evidence>
<dbReference type="Gene3D" id="1.20.1260.10">
    <property type="match status" value="1"/>
</dbReference>
<dbReference type="InterPro" id="IPR008331">
    <property type="entry name" value="Ferritin_DPS_dom"/>
</dbReference>
<sequence>MATLCFTFELAFSYITVNITGLSLTMILPRLPLQTAFRGFIKPTLYYHHQQHLFYSTAKMSSAMKISDSMLDGLINQANEELNASNLYLSMSLWFHDLELPGSAQWCRTHSEEERTHALKIFDHIVKRRAKGGMVRNLEGQKFNFETPVQAWEFALNAERENSKRFHRLMAQARNENDFTTDTFLQWFINEQLEEESAVEDIVTNARGVEQTKGLYREYDKNIVNKDH</sequence>
<dbReference type="Proteomes" id="UP000612746">
    <property type="component" value="Unassembled WGS sequence"/>
</dbReference>
<dbReference type="PANTHER" id="PTHR11431:SF127">
    <property type="entry name" value="BACTERIAL NON-HEME FERRITIN"/>
    <property type="match status" value="1"/>
</dbReference>
<dbReference type="GO" id="GO:0008199">
    <property type="term" value="F:ferric iron binding"/>
    <property type="evidence" value="ECO:0007669"/>
    <property type="project" value="InterPro"/>
</dbReference>
<evidence type="ECO:0000313" key="11">
    <source>
        <dbReference type="Proteomes" id="UP000612746"/>
    </source>
</evidence>
<keyword evidence="2 7" id="KW-0409">Iron storage</keyword>
<organism evidence="10 11">
    <name type="scientific">Umbelopsis vinacea</name>
    <dbReference type="NCBI Taxonomy" id="44442"/>
    <lineage>
        <taxon>Eukaryota</taxon>
        <taxon>Fungi</taxon>
        <taxon>Fungi incertae sedis</taxon>
        <taxon>Mucoromycota</taxon>
        <taxon>Mucoromycotina</taxon>
        <taxon>Umbelopsidomycetes</taxon>
        <taxon>Umbelopsidales</taxon>
        <taxon>Umbelopsidaceae</taxon>
        <taxon>Umbelopsis</taxon>
    </lineage>
</organism>
<dbReference type="PROSITE" id="PS50905">
    <property type="entry name" value="FERRITIN_LIKE"/>
    <property type="match status" value="1"/>
</dbReference>
<feature type="binding site" evidence="6">
    <location>
        <position position="81"/>
    </location>
    <ligand>
        <name>Fe cation</name>
        <dbReference type="ChEBI" id="CHEBI:24875"/>
        <label>1</label>
    </ligand>
</feature>